<dbReference type="InterPro" id="IPR017850">
    <property type="entry name" value="Alkaline_phosphatase_core_sf"/>
</dbReference>
<dbReference type="PANTHER" id="PTHR11596:SF5">
    <property type="entry name" value="ALKALINE PHOSPHATASE"/>
    <property type="match status" value="1"/>
</dbReference>
<evidence type="ECO:0000256" key="9">
    <source>
        <dbReference type="RuleBase" id="RU003946"/>
    </source>
</evidence>
<gene>
    <name evidence="11" type="ORF">ACFSCZ_08870</name>
</gene>
<keyword evidence="10" id="KW-0732">Signal</keyword>
<keyword evidence="6" id="KW-0378">Hydrolase</keyword>
<evidence type="ECO:0000256" key="2">
    <source>
        <dbReference type="ARBA" id="ARBA00001947"/>
    </source>
</evidence>
<comment type="caution">
    <text evidence="11">The sequence shown here is derived from an EMBL/GenBank/DDBJ whole genome shotgun (WGS) entry which is preliminary data.</text>
</comment>
<feature type="signal peptide" evidence="10">
    <location>
        <begin position="1"/>
        <end position="22"/>
    </location>
</feature>
<evidence type="ECO:0000256" key="4">
    <source>
        <dbReference type="ARBA" id="ARBA00022553"/>
    </source>
</evidence>
<name>A0ABW4KIG7_9BACI</name>
<comment type="cofactor">
    <cofactor evidence="1">
        <name>Mg(2+)</name>
        <dbReference type="ChEBI" id="CHEBI:18420"/>
    </cofactor>
</comment>
<sequence>MFKKIAGFSLICCLLLSIPLHAGAEKKGPRKNVIFMVMDGTNSDVITLARHFKGEPLALDEILTGGVRTYSLRSAITDSAAAATAMATGHKTTMDFIGMVPYQAQDGTVGGRPVANILEAAQEKGLATGLIATAPVQHATPAAFSAHSISRHRLEEIGWQQAHQNIDLILGGGKRYAFSASDKQGNAIRTQKDLLQSDSLPLYGYFADEDLAYELDRKVLHPEQPSLAEMTKKALRLLSQDHNGFFLFIEGSKVDFAGHKNDPVGMISEILAFDASVQEALTFAKEDQQTLLIAVADHGNGGLTMGNNRTDKTYPDTSPDHFVAPLKKAKYTVTGALSQLKPDRSNLKEVLNSYGLDGVSPQELVKLKNGQNIEQTMVQMMARRANLGFTTKGHSGEDVSLYSYGGAGVEHHPTGLLNNTELAEYVVKHLQLPSLAKLTDEKFVSAQEHFESKGFRTKIQKGDIGQPVFIAEKAGLTIQYPANQNIRYVNGKKETVNGVVVFNGMTFWIPMDKEQQDSWTPVSPNYAGI</sequence>
<feature type="chain" id="PRO_5047541485" evidence="10">
    <location>
        <begin position="23"/>
        <end position="529"/>
    </location>
</feature>
<dbReference type="RefSeq" id="WP_380773552.1">
    <property type="nucleotide sequence ID" value="NZ_JBHUEO010000020.1"/>
</dbReference>
<evidence type="ECO:0000313" key="12">
    <source>
        <dbReference type="Proteomes" id="UP001597301"/>
    </source>
</evidence>
<dbReference type="Pfam" id="PF00245">
    <property type="entry name" value="Alk_phosphatase"/>
    <property type="match status" value="1"/>
</dbReference>
<dbReference type="SMART" id="SM00098">
    <property type="entry name" value="alkPPc"/>
    <property type="match status" value="1"/>
</dbReference>
<dbReference type="CDD" id="cd16012">
    <property type="entry name" value="ALP"/>
    <property type="match status" value="1"/>
</dbReference>
<dbReference type="EMBL" id="JBHUEO010000020">
    <property type="protein sequence ID" value="MFD1706842.1"/>
    <property type="molecule type" value="Genomic_DNA"/>
</dbReference>
<dbReference type="Gene3D" id="1.10.60.40">
    <property type="match status" value="1"/>
</dbReference>
<dbReference type="PANTHER" id="PTHR11596">
    <property type="entry name" value="ALKALINE PHOSPHATASE"/>
    <property type="match status" value="1"/>
</dbReference>
<evidence type="ECO:0000256" key="10">
    <source>
        <dbReference type="SAM" id="SignalP"/>
    </source>
</evidence>
<keyword evidence="12" id="KW-1185">Reference proteome</keyword>
<keyword evidence="8" id="KW-0460">Magnesium</keyword>
<evidence type="ECO:0000256" key="7">
    <source>
        <dbReference type="ARBA" id="ARBA00022833"/>
    </source>
</evidence>
<dbReference type="Proteomes" id="UP001597301">
    <property type="component" value="Unassembled WGS sequence"/>
</dbReference>
<keyword evidence="7" id="KW-0862">Zinc</keyword>
<dbReference type="PRINTS" id="PR00113">
    <property type="entry name" value="ALKPHPHTASE"/>
</dbReference>
<evidence type="ECO:0000313" key="11">
    <source>
        <dbReference type="EMBL" id="MFD1706842.1"/>
    </source>
</evidence>
<dbReference type="Gene3D" id="3.40.720.10">
    <property type="entry name" value="Alkaline Phosphatase, subunit A"/>
    <property type="match status" value="1"/>
</dbReference>
<dbReference type="SUPFAM" id="SSF53649">
    <property type="entry name" value="Alkaline phosphatase-like"/>
    <property type="match status" value="1"/>
</dbReference>
<reference evidence="12" key="1">
    <citation type="journal article" date="2019" name="Int. J. Syst. Evol. Microbiol.">
        <title>The Global Catalogue of Microorganisms (GCM) 10K type strain sequencing project: providing services to taxonomists for standard genome sequencing and annotation.</title>
        <authorList>
            <consortium name="The Broad Institute Genomics Platform"/>
            <consortium name="The Broad Institute Genome Sequencing Center for Infectious Disease"/>
            <person name="Wu L."/>
            <person name="Ma J."/>
        </authorList>
    </citation>
    <scope>NUCLEOTIDE SEQUENCE [LARGE SCALE GENOMIC DNA]</scope>
    <source>
        <strain evidence="12">CGMCC 1.12295</strain>
    </source>
</reference>
<keyword evidence="5" id="KW-0479">Metal-binding</keyword>
<evidence type="ECO:0000256" key="1">
    <source>
        <dbReference type="ARBA" id="ARBA00001946"/>
    </source>
</evidence>
<keyword evidence="4" id="KW-0597">Phosphoprotein</keyword>
<dbReference type="InterPro" id="IPR018299">
    <property type="entry name" value="Alkaline_phosphatase_AS"/>
</dbReference>
<evidence type="ECO:0000256" key="3">
    <source>
        <dbReference type="ARBA" id="ARBA00005984"/>
    </source>
</evidence>
<proteinExistence type="inferred from homology"/>
<evidence type="ECO:0000256" key="5">
    <source>
        <dbReference type="ARBA" id="ARBA00022723"/>
    </source>
</evidence>
<dbReference type="InterPro" id="IPR001952">
    <property type="entry name" value="Alkaline_phosphatase"/>
</dbReference>
<comment type="cofactor">
    <cofactor evidence="2">
        <name>Zn(2+)</name>
        <dbReference type="ChEBI" id="CHEBI:29105"/>
    </cofactor>
</comment>
<evidence type="ECO:0000256" key="6">
    <source>
        <dbReference type="ARBA" id="ARBA00022801"/>
    </source>
</evidence>
<comment type="similarity">
    <text evidence="3 9">Belongs to the alkaline phosphatase family.</text>
</comment>
<evidence type="ECO:0000256" key="8">
    <source>
        <dbReference type="ARBA" id="ARBA00022842"/>
    </source>
</evidence>
<organism evidence="11 12">
    <name type="scientific">Siminovitchia sediminis</name>
    <dbReference type="NCBI Taxonomy" id="1274353"/>
    <lineage>
        <taxon>Bacteria</taxon>
        <taxon>Bacillati</taxon>
        <taxon>Bacillota</taxon>
        <taxon>Bacilli</taxon>
        <taxon>Bacillales</taxon>
        <taxon>Bacillaceae</taxon>
        <taxon>Siminovitchia</taxon>
    </lineage>
</organism>
<dbReference type="PROSITE" id="PS00123">
    <property type="entry name" value="ALKALINE_PHOSPHATASE"/>
    <property type="match status" value="1"/>
</dbReference>
<accession>A0ABW4KIG7</accession>
<protein>
    <submittedName>
        <fullName evidence="11">Alkaline phosphatase</fullName>
    </submittedName>
</protein>